<comment type="caution">
    <text evidence="1">The sequence shown here is derived from an EMBL/GenBank/DDBJ whole genome shotgun (WGS) entry which is preliminary data.</text>
</comment>
<name>A0ACC3S6Z9_9PEZI</name>
<organism evidence="1 2">
    <name type="scientific">Zalaria obscura</name>
    <dbReference type="NCBI Taxonomy" id="2024903"/>
    <lineage>
        <taxon>Eukaryota</taxon>
        <taxon>Fungi</taxon>
        <taxon>Dikarya</taxon>
        <taxon>Ascomycota</taxon>
        <taxon>Pezizomycotina</taxon>
        <taxon>Dothideomycetes</taxon>
        <taxon>Dothideomycetidae</taxon>
        <taxon>Dothideales</taxon>
        <taxon>Zalariaceae</taxon>
        <taxon>Zalaria</taxon>
    </lineage>
</organism>
<accession>A0ACC3S6Z9</accession>
<dbReference type="EMBL" id="JAMKPW020000041">
    <property type="protein sequence ID" value="KAK8196714.1"/>
    <property type="molecule type" value="Genomic_DNA"/>
</dbReference>
<evidence type="ECO:0000313" key="2">
    <source>
        <dbReference type="Proteomes" id="UP001320706"/>
    </source>
</evidence>
<protein>
    <submittedName>
        <fullName evidence="1">Uncharacterized protein</fullName>
    </submittedName>
</protein>
<evidence type="ECO:0000313" key="1">
    <source>
        <dbReference type="EMBL" id="KAK8196714.1"/>
    </source>
</evidence>
<keyword evidence="2" id="KW-1185">Reference proteome</keyword>
<dbReference type="Proteomes" id="UP001320706">
    <property type="component" value="Unassembled WGS sequence"/>
</dbReference>
<reference evidence="1" key="1">
    <citation type="submission" date="2024-02" db="EMBL/GenBank/DDBJ databases">
        <title>Metagenome Assembled Genome of Zalaria obscura JY119.</title>
        <authorList>
            <person name="Vighnesh L."/>
            <person name="Jagadeeshwari U."/>
            <person name="Venkata Ramana C."/>
            <person name="Sasikala C."/>
        </authorList>
    </citation>
    <scope>NUCLEOTIDE SEQUENCE</scope>
    <source>
        <strain evidence="1">JY119</strain>
    </source>
</reference>
<gene>
    <name evidence="1" type="ORF">M8818_006881</name>
</gene>
<sequence>MAAVRSGSSAELGSTGFSYAQAAKGQAPATKGGAASGSATPSTELASGSNWADDADGNSAENTASTKSTESQTSSREASERNNVTNGESKTASTASSVTSPDMGASMTSSNKGEDASSTPATSTETTWEDKPQASGSTSKPRKGKGRKDGSASNDEAKAPAPKPVLHEAPLPTVNIWQQRAKTIKPRAVPSQGNAAPSEGPVRKDVEKSKVEAQRKTAVGTQDTDQASTTSRDWRKSSGNPAKSRDDARSNHYRQGSKSEQRPAPPAANNDVSWPTPEIAIEEDKRKAIEREEKAEKDRTVTPAAKAGKPEWKTMAYTPSAVFETTLPSRPGRGGRAANRGGSSLGGRGGLQGSSHGGSGEKPAARASSLPNGDAAVDHSESAKADREAMPPPAKPSRVPSDGMWRDAQNEHGRNGGGDMTNGSVDNAGHQSFARNFQAPRKNKSPVTSDNASTEAVTRRASTSSQAANGEHNHANGHDGASQRDTPNDRAPRDALPHREGKPKRGRGGNRGLGNGHASFSHQYPNGYPADHNGAGYGMNPSHPSFRGGHYSHGQQSRNAFRNPGMRSQSIPMDSFGRPAAGYPSYPMQTPEMQGFVPGGYYPGYPVYQPSIEVLSMVSQQLEYYFSVDNMVKDIYLRKHMDSQGFVFLGVIAEFNRLKSLTQDYELLRYVCLQSPNIEVRVGEDGKERLRKREDWERWVLDMKERDPSAQNEGPSQADRPAVPQLSMFEQPQFYPRGPQSAGLNGSFSKGDRGSQDVSYQLGMNGMSPAFYPGGAESPFGEFTEATRGRQVKSPNRDQNMDPMAHGMQSAEDADGQPDTFSSAQIEALTVVTHRPSAGPSKTPYHTAGTRTFSDGSIDSRSIFEEMQKSETDAQPQVNGESVHNGDSNTHSSDAAQAAEDLAVFWVKDKDAPVNKLPNGSTHESYVHLRGKALEQRQSAATGTCPYDMDVLFQFWSHFLIRNFNSQISLVRHATKVINRIYGLRYSELYEPLWDEVYQRLKQAKIRIRSIWIADVAHQGASSVLNEHKLGNDPSWFDHPRDLFLMINHFRSQMPRPLIGIGHSMGGAHLVALSFLHPRLLTTLVLIDPVMARDPNPTSNTFAPAKASTVRRDRWPSRAAARKAFARSPFYQRWDPRVLELWLQYGLRNLPTLLYPSATSASATPPALSADPSAVPTPDAETEQEVTLATSKHQEVFTFLRPNFASPAFPNPDTEPDPIVHSIIDLTAAPVTPFYRPEPAIIFHALPGLRPSVLYLFGEQSDLSASHLRADKLAVTGVGIGGSGGVVKGRVKEVVLKRAGHLIPMEKVGETAEHAVEWVVGELARWREGEERERGEWAKVPGEKKAVMGEEFVRVMLGDWTGKKGVSGSKAKL</sequence>
<proteinExistence type="predicted"/>